<organism evidence="1 2">
    <name type="scientific">Mycobacterium malmoense</name>
    <dbReference type="NCBI Taxonomy" id="1780"/>
    <lineage>
        <taxon>Bacteria</taxon>
        <taxon>Bacillati</taxon>
        <taxon>Actinomycetota</taxon>
        <taxon>Actinomycetes</taxon>
        <taxon>Mycobacteriales</taxon>
        <taxon>Mycobacteriaceae</taxon>
        <taxon>Mycobacterium</taxon>
    </lineage>
</organism>
<evidence type="ECO:0000313" key="1">
    <source>
        <dbReference type="EMBL" id="ORA84805.1"/>
    </source>
</evidence>
<dbReference type="EMBL" id="MVHV01000003">
    <property type="protein sequence ID" value="ORA84805.1"/>
    <property type="molecule type" value="Genomic_DNA"/>
</dbReference>
<keyword evidence="2" id="KW-1185">Reference proteome</keyword>
<name>A0ABX3SWC7_MYCMA</name>
<protein>
    <submittedName>
        <fullName evidence="1">Uncharacterized protein</fullName>
    </submittedName>
</protein>
<comment type="caution">
    <text evidence="1">The sequence shown here is derived from an EMBL/GenBank/DDBJ whole genome shotgun (WGS) entry which is preliminary data.</text>
</comment>
<reference evidence="1 2" key="1">
    <citation type="submission" date="2017-02" db="EMBL/GenBank/DDBJ databases">
        <title>The new phylogeny of genus Mycobacterium.</title>
        <authorList>
            <person name="Tortoli E."/>
            <person name="Trovato A."/>
            <person name="Cirillo D.M."/>
        </authorList>
    </citation>
    <scope>NUCLEOTIDE SEQUENCE [LARGE SCALE GENOMIC DNA]</scope>
    <source>
        <strain evidence="1 2">IP1130001</strain>
    </source>
</reference>
<sequence>MAKVNQNTPRRVFNGNAPMRGGVGALANEAARGVVEFHALFYRFARRFIPTGGFEVGTRRIS</sequence>
<dbReference type="Proteomes" id="UP000243140">
    <property type="component" value="Unassembled WGS sequence"/>
</dbReference>
<accession>A0ABX3SWC7</accession>
<gene>
    <name evidence="1" type="ORF">BST29_04405</name>
</gene>
<proteinExistence type="predicted"/>
<evidence type="ECO:0000313" key="2">
    <source>
        <dbReference type="Proteomes" id="UP000243140"/>
    </source>
</evidence>